<dbReference type="PANTHER" id="PTHR44196">
    <property type="entry name" value="DEHYDROGENASE/REDUCTASE SDR FAMILY MEMBER 7B"/>
    <property type="match status" value="1"/>
</dbReference>
<name>A0A975DKC5_9GAMM</name>
<dbReference type="Gene3D" id="3.40.50.720">
    <property type="entry name" value="NAD(P)-binding Rossmann-like Domain"/>
    <property type="match status" value="1"/>
</dbReference>
<dbReference type="PANTHER" id="PTHR44196:SF1">
    <property type="entry name" value="DEHYDROGENASE_REDUCTASE SDR FAMILY MEMBER 7B"/>
    <property type="match status" value="1"/>
</dbReference>
<proteinExistence type="inferred from homology"/>
<dbReference type="PRINTS" id="PR00081">
    <property type="entry name" value="GDHRDH"/>
</dbReference>
<dbReference type="GO" id="GO:0016491">
    <property type="term" value="F:oxidoreductase activity"/>
    <property type="evidence" value="ECO:0007669"/>
    <property type="project" value="UniProtKB-KW"/>
</dbReference>
<comment type="similarity">
    <text evidence="1">Belongs to the short-chain dehydrogenases/reductases (SDR) family.</text>
</comment>
<dbReference type="GO" id="GO:0016020">
    <property type="term" value="C:membrane"/>
    <property type="evidence" value="ECO:0007669"/>
    <property type="project" value="TreeGrafter"/>
</dbReference>
<dbReference type="AlphaFoldDB" id="A0A975DKC5"/>
<evidence type="ECO:0000313" key="4">
    <source>
        <dbReference type="Proteomes" id="UP000664904"/>
    </source>
</evidence>
<reference evidence="3" key="1">
    <citation type="submission" date="2021-03" db="EMBL/GenBank/DDBJ databases">
        <title>Complete Genome of Pseudoalteromonas xiamenensis STKMTI.2, a new potential marine bacterium producing anti-Vibrio compounds.</title>
        <authorList>
            <person name="Handayani D.P."/>
            <person name="Isnansetyo A."/>
            <person name="Istiqomah I."/>
            <person name="Jumina J."/>
        </authorList>
    </citation>
    <scope>NUCLEOTIDE SEQUENCE</scope>
    <source>
        <strain evidence="3">STKMTI.2</strain>
        <plasmid evidence="3">unnamed5</plasmid>
    </source>
</reference>
<keyword evidence="3" id="KW-0614">Plasmid</keyword>
<accession>A0A975DKC5</accession>
<geneLocation type="plasmid" evidence="3 4">
    <name>unnamed5</name>
</geneLocation>
<evidence type="ECO:0000256" key="2">
    <source>
        <dbReference type="ARBA" id="ARBA00023002"/>
    </source>
</evidence>
<sequence length="235" mass="26053">MNILITGASSGIGLALTNRLAKSHNVIACGRNQNKLDTVKHDKNVTTLAFDVSVKEDVENASKNIEKLDWLILNAGTCEYIDNPTRFDSALFERVISANLVSVAYCLEFLMPKLKDGGKLIIMSSSSMLLPLPRAEAYGASKAALTYLAKTLDSTLEHIDVTVVHPGFVATPLTQKNDFPMPFLVDVEDAATRIIKGVEAGQHTIEFPKRLIWIMKCLSWLPQPIWRSLARRMKK</sequence>
<evidence type="ECO:0000256" key="1">
    <source>
        <dbReference type="ARBA" id="ARBA00006484"/>
    </source>
</evidence>
<dbReference type="KEGG" id="pxi:J5O05_20175"/>
<keyword evidence="2" id="KW-0560">Oxidoreductase</keyword>
<dbReference type="InterPro" id="IPR036291">
    <property type="entry name" value="NAD(P)-bd_dom_sf"/>
</dbReference>
<dbReference type="EMBL" id="CP072135">
    <property type="protein sequence ID" value="QTH73129.1"/>
    <property type="molecule type" value="Genomic_DNA"/>
</dbReference>
<dbReference type="Pfam" id="PF00106">
    <property type="entry name" value="adh_short"/>
    <property type="match status" value="1"/>
</dbReference>
<keyword evidence="4" id="KW-1185">Reference proteome</keyword>
<dbReference type="InterPro" id="IPR002347">
    <property type="entry name" value="SDR_fam"/>
</dbReference>
<organism evidence="3 4">
    <name type="scientific">Pseudoalteromonas xiamenensis</name>
    <dbReference type="NCBI Taxonomy" id="882626"/>
    <lineage>
        <taxon>Bacteria</taxon>
        <taxon>Pseudomonadati</taxon>
        <taxon>Pseudomonadota</taxon>
        <taxon>Gammaproteobacteria</taxon>
        <taxon>Alteromonadales</taxon>
        <taxon>Pseudoalteromonadaceae</taxon>
        <taxon>Pseudoalteromonas</taxon>
    </lineage>
</organism>
<protein>
    <submittedName>
        <fullName evidence="3">SDR family NAD(P)-dependent oxidoreductase</fullName>
    </submittedName>
</protein>
<dbReference type="RefSeq" id="WP_208844748.1">
    <property type="nucleotide sequence ID" value="NZ_CP072135.1"/>
</dbReference>
<dbReference type="Proteomes" id="UP000664904">
    <property type="component" value="Plasmid unnamed5"/>
</dbReference>
<gene>
    <name evidence="3" type="ORF">J5O05_20175</name>
</gene>
<evidence type="ECO:0000313" key="3">
    <source>
        <dbReference type="EMBL" id="QTH73129.1"/>
    </source>
</evidence>
<dbReference type="SUPFAM" id="SSF51735">
    <property type="entry name" value="NAD(P)-binding Rossmann-fold domains"/>
    <property type="match status" value="1"/>
</dbReference>